<name>A0A096AZX7_FLAPL</name>
<dbReference type="EMBL" id="ADLO01000126">
    <property type="protein sequence ID" value="KGF52365.1"/>
    <property type="molecule type" value="Genomic_DNA"/>
</dbReference>
<gene>
    <name evidence="2" type="ORF">HMPREF9460_04043</name>
</gene>
<dbReference type="Pfam" id="PF13560">
    <property type="entry name" value="HTH_31"/>
    <property type="match status" value="1"/>
</dbReference>
<sequence>MPILYPQGGVITMPEEYRNIYKICRKSAGFTQEAAAERLGISVESLRAYETGQRVPPDEVVETMSDLYNALHLIVRHVRERNAMYSRVVPEVPQCSVLEASAKLTNRIYAFADSHADRRLMQMAEDNVIDAAERPEFDAIMEDLQGIVEAAMAVRYAKQGRIGKEGTDR</sequence>
<dbReference type="Proteomes" id="UP000029585">
    <property type="component" value="Unassembled WGS sequence"/>
</dbReference>
<accession>A0A096AZX7</accession>
<dbReference type="SMART" id="SM00530">
    <property type="entry name" value="HTH_XRE"/>
    <property type="match status" value="1"/>
</dbReference>
<proteinExistence type="predicted"/>
<dbReference type="PATRIC" id="fig|742738.3.peg.4161"/>
<protein>
    <recommendedName>
        <fullName evidence="1">HTH cro/C1-type domain-containing protein</fullName>
    </recommendedName>
</protein>
<dbReference type="PROSITE" id="PS50943">
    <property type="entry name" value="HTH_CROC1"/>
    <property type="match status" value="1"/>
</dbReference>
<evidence type="ECO:0000313" key="3">
    <source>
        <dbReference type="Proteomes" id="UP000029585"/>
    </source>
</evidence>
<feature type="domain" description="HTH cro/C1-type" evidence="1">
    <location>
        <begin position="22"/>
        <end position="74"/>
    </location>
</feature>
<evidence type="ECO:0000313" key="2">
    <source>
        <dbReference type="EMBL" id="KGF52365.1"/>
    </source>
</evidence>
<evidence type="ECO:0000259" key="1">
    <source>
        <dbReference type="PROSITE" id="PS50943"/>
    </source>
</evidence>
<dbReference type="GO" id="GO:0003677">
    <property type="term" value="F:DNA binding"/>
    <property type="evidence" value="ECO:0007669"/>
    <property type="project" value="InterPro"/>
</dbReference>
<dbReference type="SUPFAM" id="SSF47413">
    <property type="entry name" value="lambda repressor-like DNA-binding domains"/>
    <property type="match status" value="1"/>
</dbReference>
<dbReference type="InterPro" id="IPR001387">
    <property type="entry name" value="Cro/C1-type_HTH"/>
</dbReference>
<dbReference type="eggNOG" id="COG1813">
    <property type="taxonomic scope" value="Bacteria"/>
</dbReference>
<dbReference type="InterPro" id="IPR010982">
    <property type="entry name" value="Lambda_DNA-bd_dom_sf"/>
</dbReference>
<dbReference type="HOGENOM" id="CLU_120937_0_0_9"/>
<keyword evidence="3" id="KW-1185">Reference proteome</keyword>
<organism evidence="2 3">
    <name type="scientific">Flavonifractor plautii 1_3_50AFAA</name>
    <dbReference type="NCBI Taxonomy" id="742738"/>
    <lineage>
        <taxon>Bacteria</taxon>
        <taxon>Bacillati</taxon>
        <taxon>Bacillota</taxon>
        <taxon>Clostridia</taxon>
        <taxon>Eubacteriales</taxon>
        <taxon>Oscillospiraceae</taxon>
        <taxon>Flavonifractor</taxon>
    </lineage>
</organism>
<dbReference type="CDD" id="cd00093">
    <property type="entry name" value="HTH_XRE"/>
    <property type="match status" value="1"/>
</dbReference>
<dbReference type="AlphaFoldDB" id="A0A096AZX7"/>
<comment type="caution">
    <text evidence="2">The sequence shown here is derived from an EMBL/GenBank/DDBJ whole genome shotgun (WGS) entry which is preliminary data.</text>
</comment>
<dbReference type="Gene3D" id="1.10.260.40">
    <property type="entry name" value="lambda repressor-like DNA-binding domains"/>
    <property type="match status" value="1"/>
</dbReference>
<reference evidence="2 3" key="1">
    <citation type="submission" date="2011-08" db="EMBL/GenBank/DDBJ databases">
        <title>The Genome Sequence of Clostridium orbiscindens 1_3_50AFAA.</title>
        <authorList>
            <consortium name="The Broad Institute Genome Sequencing Platform"/>
            <person name="Earl A."/>
            <person name="Ward D."/>
            <person name="Feldgarden M."/>
            <person name="Gevers D."/>
            <person name="Daigneault M."/>
            <person name="Strauss J."/>
            <person name="Allen-Vercoe E."/>
            <person name="Young S.K."/>
            <person name="Zeng Q."/>
            <person name="Gargeya S."/>
            <person name="Fitzgerald M."/>
            <person name="Haas B."/>
            <person name="Abouelleil A."/>
            <person name="Alvarado L."/>
            <person name="Arachchi H.M."/>
            <person name="Berlin A."/>
            <person name="Brown A."/>
            <person name="Chapman S.B."/>
            <person name="Chen Z."/>
            <person name="Dunbar C."/>
            <person name="Freedman E."/>
            <person name="Gearin G."/>
            <person name="Gellesch M."/>
            <person name="Goldberg J."/>
            <person name="Griggs A."/>
            <person name="Gujja S."/>
            <person name="Heiman D."/>
            <person name="Howarth C."/>
            <person name="Larson L."/>
            <person name="Lui A."/>
            <person name="MacDonald P.J.P."/>
            <person name="Montmayeur A."/>
            <person name="Murphy C."/>
            <person name="Neiman D."/>
            <person name="Pearson M."/>
            <person name="Priest M."/>
            <person name="Roberts A."/>
            <person name="Saif S."/>
            <person name="Shea T."/>
            <person name="Shenoy N."/>
            <person name="Sisk P."/>
            <person name="Stolte C."/>
            <person name="Sykes S."/>
            <person name="Wortman J."/>
            <person name="Nusbaum C."/>
            <person name="Birren B."/>
        </authorList>
    </citation>
    <scope>NUCLEOTIDE SEQUENCE [LARGE SCALE GENOMIC DNA]</scope>
    <source>
        <strain evidence="2 3">1_3_50AFAA</strain>
    </source>
</reference>